<evidence type="ECO:0000313" key="1">
    <source>
        <dbReference type="Ensembl" id="ENSCINP00000024320.2"/>
    </source>
</evidence>
<dbReference type="Proteomes" id="UP000008144">
    <property type="component" value="Unassembled WGS sequence"/>
</dbReference>
<reference evidence="1" key="2">
    <citation type="submission" date="2025-08" db="UniProtKB">
        <authorList>
            <consortium name="Ensembl"/>
        </authorList>
    </citation>
    <scope>IDENTIFICATION</scope>
</reference>
<evidence type="ECO:0000313" key="2">
    <source>
        <dbReference type="Proteomes" id="UP000008144"/>
    </source>
</evidence>
<dbReference type="HOGENOM" id="CLU_1900894_0_0_1"/>
<dbReference type="STRING" id="7719.ENSCINP00000024320"/>
<reference evidence="1" key="3">
    <citation type="submission" date="2025-09" db="UniProtKB">
        <authorList>
            <consortium name="Ensembl"/>
        </authorList>
    </citation>
    <scope>IDENTIFICATION</scope>
</reference>
<reference evidence="2" key="1">
    <citation type="journal article" date="2002" name="Science">
        <title>The draft genome of Ciona intestinalis: insights into chordate and vertebrate origins.</title>
        <authorList>
            <person name="Dehal P."/>
            <person name="Satou Y."/>
            <person name="Campbell R.K."/>
            <person name="Chapman J."/>
            <person name="Degnan B."/>
            <person name="De Tomaso A."/>
            <person name="Davidson B."/>
            <person name="Di Gregorio A."/>
            <person name="Gelpke M."/>
            <person name="Goodstein D.M."/>
            <person name="Harafuji N."/>
            <person name="Hastings K.E."/>
            <person name="Ho I."/>
            <person name="Hotta K."/>
            <person name="Huang W."/>
            <person name="Kawashima T."/>
            <person name="Lemaire P."/>
            <person name="Martinez D."/>
            <person name="Meinertzhagen I.A."/>
            <person name="Necula S."/>
            <person name="Nonaka M."/>
            <person name="Putnam N."/>
            <person name="Rash S."/>
            <person name="Saiga H."/>
            <person name="Satake M."/>
            <person name="Terry A."/>
            <person name="Yamada L."/>
            <person name="Wang H.G."/>
            <person name="Awazu S."/>
            <person name="Azumi K."/>
            <person name="Boore J."/>
            <person name="Branno M."/>
            <person name="Chin-Bow S."/>
            <person name="DeSantis R."/>
            <person name="Doyle S."/>
            <person name="Francino P."/>
            <person name="Keys D.N."/>
            <person name="Haga S."/>
            <person name="Hayashi H."/>
            <person name="Hino K."/>
            <person name="Imai K.S."/>
            <person name="Inaba K."/>
            <person name="Kano S."/>
            <person name="Kobayashi K."/>
            <person name="Kobayashi M."/>
            <person name="Lee B.I."/>
            <person name="Makabe K.W."/>
            <person name="Manohar C."/>
            <person name="Matassi G."/>
            <person name="Medina M."/>
            <person name="Mochizuki Y."/>
            <person name="Mount S."/>
            <person name="Morishita T."/>
            <person name="Miura S."/>
            <person name="Nakayama A."/>
            <person name="Nishizaka S."/>
            <person name="Nomoto H."/>
            <person name="Ohta F."/>
            <person name="Oishi K."/>
            <person name="Rigoutsos I."/>
            <person name="Sano M."/>
            <person name="Sasaki A."/>
            <person name="Sasakura Y."/>
            <person name="Shoguchi E."/>
            <person name="Shin-i T."/>
            <person name="Spagnuolo A."/>
            <person name="Stainier D."/>
            <person name="Suzuki M.M."/>
            <person name="Tassy O."/>
            <person name="Takatori N."/>
            <person name="Tokuoka M."/>
            <person name="Yagi K."/>
            <person name="Yoshizaki F."/>
            <person name="Wada S."/>
            <person name="Zhang C."/>
            <person name="Hyatt P.D."/>
            <person name="Larimer F."/>
            <person name="Detter C."/>
            <person name="Doggett N."/>
            <person name="Glavina T."/>
            <person name="Hawkins T."/>
            <person name="Richardson P."/>
            <person name="Lucas S."/>
            <person name="Kohara Y."/>
            <person name="Levine M."/>
            <person name="Satoh N."/>
            <person name="Rokhsar D.S."/>
        </authorList>
    </citation>
    <scope>NUCLEOTIDE SEQUENCE [LARGE SCALE GENOMIC DNA]</scope>
</reference>
<organism evidence="1 2">
    <name type="scientific">Ciona intestinalis</name>
    <name type="common">Transparent sea squirt</name>
    <name type="synonym">Ascidia intestinalis</name>
    <dbReference type="NCBI Taxonomy" id="7719"/>
    <lineage>
        <taxon>Eukaryota</taxon>
        <taxon>Metazoa</taxon>
        <taxon>Chordata</taxon>
        <taxon>Tunicata</taxon>
        <taxon>Ascidiacea</taxon>
        <taxon>Phlebobranchia</taxon>
        <taxon>Cionidae</taxon>
        <taxon>Ciona</taxon>
    </lineage>
</organism>
<dbReference type="Ensembl" id="ENSCINT00000024566.2">
    <property type="protein sequence ID" value="ENSCINP00000024320.2"/>
    <property type="gene ID" value="ENSCING00000013200.2"/>
</dbReference>
<dbReference type="InParanoid" id="F6VT96"/>
<sequence>MDYVLMNEIYLDNTLSSCMLLNKVGDLIIGWKKHLFLIDHHTIIPYSACIHSSENSELFENETVIYEDPAVLFESNIHRNKDAPINMETYLVPYDFVLSSGNERLIFNEITATKPKEVDSVSSLDSLHAPTDVY</sequence>
<proteinExistence type="predicted"/>
<protein>
    <submittedName>
        <fullName evidence="1">Uncharacterized protein</fullName>
    </submittedName>
</protein>
<accession>F6VT96</accession>
<dbReference type="AlphaFoldDB" id="F6VT96"/>
<keyword evidence="2" id="KW-1185">Reference proteome</keyword>
<name>F6VT96_CIOIN</name>